<dbReference type="EMBL" id="AK442041">
    <property type="protein sequence ID" value="BAN65835.1"/>
    <property type="molecule type" value="mRNA"/>
</dbReference>
<proteinExistence type="evidence at transcript level"/>
<accession>S6CAH1</accession>
<protein>
    <submittedName>
        <fullName evidence="1">Uncharacterized protein</fullName>
    </submittedName>
</protein>
<dbReference type="AlphaFoldDB" id="S6CAH1"/>
<sequence>MLLFQRQCALVQALCNTIRLKVRHNLIVSLVCLQQRTNKVHLLNYFIKKVVFVLKRNQEKIARYVCTFVSPLKYRYAVIAIRQHKLSSIKYHSTHAAVATISQIVFCKQYKLKYQGLNALVLYGRNIKFSCTALENKVVVTNHKDSKVRAGHKAVYEKLSVSVDGNVANVKTLANPLTSDLNENDKLLRPTKNVQTGANLMTFTNISKIKINSCMKPTTSLYNSSPTDIYSSQNAILNKKNIGYNLFQKAIKSINFSMPALVEQKDNLICDLEFFTSEPYASYVKKSMRCSNSQHHDNHL</sequence>
<reference evidence="1" key="1">
    <citation type="journal article" date="2014" name="BMC Genomics">
        <title>The Babesia bovis gene and promoter model: an update from full-length EST analysis.</title>
        <authorList>
            <person name="Yamagishi J."/>
            <person name="Wakaguri H."/>
            <person name="Yokoyama N."/>
            <person name="Yamashita R."/>
            <person name="Suzuki Y."/>
            <person name="Xuan X."/>
            <person name="Igarashi I."/>
        </authorList>
    </citation>
    <scope>NUCLEOTIDE SEQUENCE</scope>
    <source>
        <strain evidence="1">Texas</strain>
    </source>
</reference>
<dbReference type="VEuPathDB" id="PiroplasmaDB:BBOV_III006900"/>
<name>S6CAH1_BABBO</name>
<organism evidence="1">
    <name type="scientific">Babesia bovis</name>
    <dbReference type="NCBI Taxonomy" id="5865"/>
    <lineage>
        <taxon>Eukaryota</taxon>
        <taxon>Sar</taxon>
        <taxon>Alveolata</taxon>
        <taxon>Apicomplexa</taxon>
        <taxon>Aconoidasida</taxon>
        <taxon>Piroplasmida</taxon>
        <taxon>Babesiidae</taxon>
        <taxon>Babesia</taxon>
    </lineage>
</organism>
<evidence type="ECO:0000313" key="1">
    <source>
        <dbReference type="EMBL" id="BAN65835.1"/>
    </source>
</evidence>